<feature type="region of interest" description="Disordered" evidence="6">
    <location>
        <begin position="837"/>
        <end position="874"/>
    </location>
</feature>
<organism evidence="12 13">
    <name type="scientific">Babesia ovis</name>
    <dbReference type="NCBI Taxonomy" id="5869"/>
    <lineage>
        <taxon>Eukaryota</taxon>
        <taxon>Sar</taxon>
        <taxon>Alveolata</taxon>
        <taxon>Apicomplexa</taxon>
        <taxon>Aconoidasida</taxon>
        <taxon>Piroplasmida</taxon>
        <taxon>Babesiidae</taxon>
        <taxon>Babesia</taxon>
    </lineage>
</organism>
<evidence type="ECO:0000259" key="7">
    <source>
        <dbReference type="Pfam" id="PF04054"/>
    </source>
</evidence>
<feature type="domain" description="CCR4-Not complex component Not1 C-terminal" evidence="7">
    <location>
        <begin position="1386"/>
        <end position="1711"/>
    </location>
</feature>
<dbReference type="Pfam" id="PF16417">
    <property type="entry name" value="CNOT1_TTP_bind"/>
    <property type="match status" value="1"/>
</dbReference>
<feature type="domain" description="CCR4-NOT transcription complex subunit 1" evidence="8">
    <location>
        <begin position="651"/>
        <end position="792"/>
    </location>
</feature>
<dbReference type="Pfam" id="PF12842">
    <property type="entry name" value="DUF3819"/>
    <property type="match status" value="1"/>
</dbReference>
<dbReference type="GO" id="GO:0000288">
    <property type="term" value="P:nuclear-transcribed mRNA catabolic process, deadenylation-dependent decay"/>
    <property type="evidence" value="ECO:0007669"/>
    <property type="project" value="TreeGrafter"/>
</dbReference>
<dbReference type="Pfam" id="PF25097">
    <property type="entry name" value="ARM_Cnot1"/>
    <property type="match status" value="1"/>
</dbReference>
<dbReference type="GO" id="GO:0060090">
    <property type="term" value="F:molecular adaptor activity"/>
    <property type="evidence" value="ECO:0007669"/>
    <property type="project" value="TreeGrafter"/>
</dbReference>
<dbReference type="InterPro" id="IPR032191">
    <property type="entry name" value="CNOT1_CAF1_bind"/>
</dbReference>
<dbReference type="GO" id="GO:0005634">
    <property type="term" value="C:nucleus"/>
    <property type="evidence" value="ECO:0007669"/>
    <property type="project" value="UniProtKB-SubCell"/>
</dbReference>
<accession>A0A9W5TF40</accession>
<dbReference type="Gene3D" id="1.25.40.790">
    <property type="match status" value="1"/>
</dbReference>
<evidence type="ECO:0000313" key="13">
    <source>
        <dbReference type="Proteomes" id="UP001057455"/>
    </source>
</evidence>
<evidence type="ECO:0000256" key="5">
    <source>
        <dbReference type="ARBA" id="ARBA00023242"/>
    </source>
</evidence>
<keyword evidence="13" id="KW-1185">Reference proteome</keyword>
<comment type="caution">
    <text evidence="12">The sequence shown here is derived from an EMBL/GenBank/DDBJ whole genome shotgun (WGS) entry which is preliminary data.</text>
</comment>
<evidence type="ECO:0000259" key="9">
    <source>
        <dbReference type="Pfam" id="PF16415"/>
    </source>
</evidence>
<proteinExistence type="predicted"/>
<evidence type="ECO:0000259" key="10">
    <source>
        <dbReference type="Pfam" id="PF16417"/>
    </source>
</evidence>
<dbReference type="Gene3D" id="1.25.40.800">
    <property type="match status" value="1"/>
</dbReference>
<evidence type="ECO:0000256" key="1">
    <source>
        <dbReference type="ARBA" id="ARBA00004123"/>
    </source>
</evidence>
<sequence>MATSGHTHGPSKAEVLAQLEEADNMTDEERVNKYFYNLYVANVTTDDIIDVMRRFEASPPESRNRKTYRTMLKILFNECRFFTKYPVQELAITAELFGKMIKNCLLLSNGNLLMLALRCILEALKRGKMSKMFQFGTIAVSQFENSIANYPWFSTALLEIPDVRETFPQLYKTCEKLQTIMTDDMRGTTYVDQAKGIIIRPDDCEPGSNKHAQNASENAGIGAQSAGNDKDRLDVGEMESLMNSVADDLSPEAPPVQVVNQIYAAFNNMSLDTAAQKASELNQAIDAGNLPWLLLYIIKTRASKEQNLHEVFVVFIENIKIPKVFDLAIQISYSCISACLKHILDHKELPSYRTLLKNLGSWLGRITLGRNIPIMSRHLDLKQVMFHAYENGAMIAALPFVCKTMEHINNSKIFKPPNPWTTAILNFLVEIHGLRGLKTSLIFEVEVLFKHLGLQMDMFAKKTQLLESRIKPDDSVDFDTSVIEPLGDDKPSESVAAKKPTEGPKNAGPILNNNVHLHLLRSTPHAGSREGGKDNVRDKLNMLLAKVMREGPGSVRSTGGGSAETRFGDVRSKDIGSTMHGGYHQDHIPAYLLNSFHNQPGSQISHLLTSPLPLSNDSQTQPLNDFAEHLLQKLHTTVVISPSIAIFEMQPQLRACVPVAIERAVRRVLPVVSDHAISIARATTRVLIANDFAGEEDESALRVAVSSMMEYFATSLVVATSKEPLRIAFHESLKMALQTYSTQDCNNQVLVEQLVQIISQDNIAPAVAVAEKIVGEQASREVDSVMADVIKICQMQQQHNPPITLPPLLQQWNKLNVCMDKRNLTLYRSLFQSGTRGIQPSGLQHASPRIPVSRTGGPHIQHQPSTQRTQHSGITTSGGSMAACNPVMSKFEECFAEVREPLRDIALFPPTLYSKNPTEPDYEPIMFSTHALLVLYSLPVDHDLFSCIAKCLNVMENSKHADVASLAIAHRLLTFLCEGLGAQAGLNVEVLLCVLDGLNQLNPSVKQSLAAVIFSQPLDRVNNVFNVVTVTGLLRYDLLDWSHLVHYLTLAMDKGRNIYAVEMAIVVTAIAVIDQRSVTPDAASVIIREIASIKCGQEMCETYAGVLLKDARAKLLKDYMEMQPEARRIIQSLTPILKRNLAACITANTQLRLWYPSNNTMPLPESIPRETKKSSHLNTESISQDTKILTESTSQDSNILKESISQDTVPLVVNPGFGGVRRVVPPPPVSESHRAIVSIIFAKWIECSLPYEGENLLLAWRQFFQRFNLQSLFKMDGGTDNFFAICVASAIGTLTASATADQLDQPNFPTENTDSLVALAKMADVMLRLVGGSEVPPTSALQKLLAATASLVLYDSNFVAYYKLWVVLLRYFDKFEASNGQVVCRITFLNGLRAINPTRAPEFCYFWLKLIRHPGLLPGTMSIPRCWPHLAQIFLEMTSFLNANQGNQQETGIDQLEAMWYDLVQHVVDTYPQFVMEYYFCIGGSARVERLASSCSNTACAPIGSIQVPIDHLPAMTVAPTVPPMVVNLLMRHGIKSYTDSVLRSALHQGRSGSVPNLVDSGLERLVKVIEDILQRDPGQCVTLITALVYYIGIEFYRSLPESERVDETRLYLYLELLRHLSVRGKHLFVAGICRHLRFPNMHTHFFSCLLLWLYDELRSPREEMLRQIILRVLLEQSLSPVECPWGVKLTVVELFRNPRYKLGSDSFKSIPSRTRSLIDAVAQACSDM</sequence>
<name>A0A9W5TF40_BABOV</name>
<dbReference type="InterPro" id="IPR040398">
    <property type="entry name" value="Not1"/>
</dbReference>
<evidence type="ECO:0000259" key="8">
    <source>
        <dbReference type="Pfam" id="PF12842"/>
    </source>
</evidence>
<evidence type="ECO:0000256" key="6">
    <source>
        <dbReference type="SAM" id="MobiDB-lite"/>
    </source>
</evidence>
<evidence type="ECO:0000313" key="12">
    <source>
        <dbReference type="EMBL" id="GFE55614.1"/>
    </source>
</evidence>
<evidence type="ECO:0000256" key="3">
    <source>
        <dbReference type="ARBA" id="ARBA00023015"/>
    </source>
</evidence>
<dbReference type="InterPro" id="IPR007196">
    <property type="entry name" value="CCR4-Not_Not1_C"/>
</dbReference>
<feature type="compositionally biased region" description="Polar residues" evidence="6">
    <location>
        <begin position="862"/>
        <end position="874"/>
    </location>
</feature>
<feature type="domain" description="CCR4-NOT transcription complex subunit 1 TTP binding" evidence="10">
    <location>
        <begin position="26"/>
        <end position="177"/>
    </location>
</feature>
<dbReference type="Proteomes" id="UP001057455">
    <property type="component" value="Unassembled WGS sequence"/>
</dbReference>
<feature type="region of interest" description="Disordered" evidence="6">
    <location>
        <begin position="482"/>
        <end position="511"/>
    </location>
</feature>
<dbReference type="Pfam" id="PF16415">
    <property type="entry name" value="CNOT1_CAF1_bind"/>
    <property type="match status" value="1"/>
</dbReference>
<evidence type="ECO:0000256" key="4">
    <source>
        <dbReference type="ARBA" id="ARBA00023163"/>
    </source>
</evidence>
<reference evidence="12" key="1">
    <citation type="submission" date="2019-12" db="EMBL/GenBank/DDBJ databases">
        <title>Genome sequence of Babesia ovis.</title>
        <authorList>
            <person name="Yamagishi J."/>
            <person name="Sevinc F."/>
            <person name="Xuan X."/>
        </authorList>
    </citation>
    <scope>NUCLEOTIDE SEQUENCE</scope>
    <source>
        <strain evidence="12">Selcuk</strain>
    </source>
</reference>
<dbReference type="EMBL" id="BLIY01000023">
    <property type="protein sequence ID" value="GFE55614.1"/>
    <property type="molecule type" value="Genomic_DNA"/>
</dbReference>
<evidence type="ECO:0000256" key="2">
    <source>
        <dbReference type="ARBA" id="ARBA00022491"/>
    </source>
</evidence>
<dbReference type="PANTHER" id="PTHR13162:SF8">
    <property type="entry name" value="CCR4-NOT TRANSCRIPTION COMPLEX SUBUNIT 1"/>
    <property type="match status" value="1"/>
</dbReference>
<keyword evidence="4" id="KW-0804">Transcription</keyword>
<dbReference type="InterPro" id="IPR032193">
    <property type="entry name" value="CNOT1_TTP_bind"/>
</dbReference>
<gene>
    <name evidence="12" type="ORF">BaOVIS_030180</name>
</gene>
<keyword evidence="5" id="KW-0539">Nucleus</keyword>
<dbReference type="InterPro" id="IPR055454">
    <property type="entry name" value="CNOT1-like_NOT1_connector"/>
</dbReference>
<dbReference type="GO" id="GO:0030015">
    <property type="term" value="C:CCR4-NOT core complex"/>
    <property type="evidence" value="ECO:0007669"/>
    <property type="project" value="InterPro"/>
</dbReference>
<comment type="subcellular location">
    <subcellularLocation>
        <location evidence="1">Nucleus</location>
    </subcellularLocation>
</comment>
<dbReference type="Gene3D" id="1.25.40.180">
    <property type="match status" value="1"/>
</dbReference>
<keyword evidence="2" id="KW-0678">Repressor</keyword>
<feature type="domain" description="CCR4-NOT transcription complex subunit 1-like NOT1 connector" evidence="11">
    <location>
        <begin position="941"/>
        <end position="1078"/>
    </location>
</feature>
<dbReference type="GO" id="GO:0017148">
    <property type="term" value="P:negative regulation of translation"/>
    <property type="evidence" value="ECO:0007669"/>
    <property type="project" value="InterPro"/>
</dbReference>
<dbReference type="InterPro" id="IPR024557">
    <property type="entry name" value="CNOT1_dom_4"/>
</dbReference>
<feature type="domain" description="CCR4-NOT transcription complex subunit 1 CAF1-binding" evidence="9">
    <location>
        <begin position="252"/>
        <end position="469"/>
    </location>
</feature>
<dbReference type="PANTHER" id="PTHR13162">
    <property type="entry name" value="CCR4-NOT TRANSCRIPTION COMPLEX"/>
    <property type="match status" value="1"/>
</dbReference>
<keyword evidence="3" id="KW-0805">Transcription regulation</keyword>
<dbReference type="InterPro" id="IPR038535">
    <property type="entry name" value="CNOT1_TTP_bind_sf"/>
</dbReference>
<dbReference type="Gene3D" id="1.25.40.840">
    <property type="entry name" value="CCR4-NOT transcription complex subunit 1 TTP binding domain"/>
    <property type="match status" value="1"/>
</dbReference>
<protein>
    <submittedName>
        <fullName evidence="12">Transcriptional regulatory protein protein, putative</fullName>
    </submittedName>
</protein>
<feature type="region of interest" description="Disordered" evidence="6">
    <location>
        <begin position="207"/>
        <end position="228"/>
    </location>
</feature>
<dbReference type="GO" id="GO:0000932">
    <property type="term" value="C:P-body"/>
    <property type="evidence" value="ECO:0007669"/>
    <property type="project" value="TreeGrafter"/>
</dbReference>
<evidence type="ECO:0000259" key="11">
    <source>
        <dbReference type="Pfam" id="PF25097"/>
    </source>
</evidence>
<dbReference type="OrthoDB" id="1933107at2759"/>
<dbReference type="Pfam" id="PF04054">
    <property type="entry name" value="Not1"/>
    <property type="match status" value="1"/>
</dbReference>